<name>A0AAP8HUF2_ECOLX</name>
<accession>A0AAP8HUF2</accession>
<dbReference type="Proteomes" id="UP000233549">
    <property type="component" value="Unassembled WGS sequence"/>
</dbReference>
<evidence type="ECO:0000313" key="2">
    <source>
        <dbReference type="Proteomes" id="UP000233549"/>
    </source>
</evidence>
<dbReference type="AlphaFoldDB" id="A0AAP8HUF2"/>
<reference evidence="1 2" key="1">
    <citation type="submission" date="2017-12" db="EMBL/GenBank/DDBJ databases">
        <title>Rapid rising of carbapenem-resistant Enterobacteriaceae(CRE) and emergence of colistin resistance genemcr-1 in CRE in the hospital of Henan, China.</title>
        <authorList>
            <person name="Sun Q."/>
            <person name="Zhang R."/>
            <person name="Li Y."/>
            <person name="Shen Y."/>
            <person name="Zhang Y."/>
            <person name="Yang J."/>
            <person name="Shu L."/>
            <person name="Zhou H."/>
            <person name="Wang Y."/>
            <person name="Wang B."/>
            <person name="Shen Z."/>
        </authorList>
    </citation>
    <scope>NUCLEOTIDE SEQUENCE [LARGE SCALE GENOMIC DNA]</scope>
    <source>
        <strain evidence="1 2">3512</strain>
    </source>
</reference>
<proteinExistence type="predicted"/>
<protein>
    <submittedName>
        <fullName evidence="1">Uncharacterized protein</fullName>
    </submittedName>
</protein>
<comment type="caution">
    <text evidence="1">The sequence shown here is derived from an EMBL/GenBank/DDBJ whole genome shotgun (WGS) entry which is preliminary data.</text>
</comment>
<dbReference type="EMBL" id="PITP01000265">
    <property type="protein sequence ID" value="PKD79125.1"/>
    <property type="molecule type" value="Genomic_DNA"/>
</dbReference>
<gene>
    <name evidence="1" type="ORF">CWS33_28375</name>
</gene>
<organism evidence="1 2">
    <name type="scientific">Escherichia coli</name>
    <dbReference type="NCBI Taxonomy" id="562"/>
    <lineage>
        <taxon>Bacteria</taxon>
        <taxon>Pseudomonadati</taxon>
        <taxon>Pseudomonadota</taxon>
        <taxon>Gammaproteobacteria</taxon>
        <taxon>Enterobacterales</taxon>
        <taxon>Enterobacteriaceae</taxon>
        <taxon>Escherichia</taxon>
    </lineage>
</organism>
<evidence type="ECO:0000313" key="1">
    <source>
        <dbReference type="EMBL" id="PKD79125.1"/>
    </source>
</evidence>
<sequence>MLEKDYQLSAYKKLAAAGGMKTPGAITSARNSANTAKLLAEELTGLILDTIVYPDTITSYVSTIRTTTTGLTNIGELATKHADLLAGYADLSMLLQLDIGWDVYCRANEREVSELPISIAIGDVNITKSLEDAVNALNTSSLVAAMG</sequence>
<feature type="non-terminal residue" evidence="1">
    <location>
        <position position="147"/>
    </location>
</feature>